<dbReference type="RefSeq" id="WP_107897319.1">
    <property type="nucleotide sequence ID" value="NZ_PYWM01000036.1"/>
</dbReference>
<dbReference type="InterPro" id="IPR006728">
    <property type="entry name" value="YezG-like"/>
</dbReference>
<comment type="caution">
    <text evidence="1">The sequence shown here is derived from an EMBL/GenBank/DDBJ whole genome shotgun (WGS) entry which is preliminary data.</text>
</comment>
<sequence>MNDEKLGRLYQEIVGIIIDTIPEEWLKVYLYAEVNDGSQTADFYYDPKDNDNPICSHDITELFTISEEEYSIQWHQLLDSIKELWREFIDNDEAPWTSFTLIFDNTGKFKIDFSYDDLSNVDPHEKATIWRYENMGIVPKSNSGKKHLEKYLQTIKNKEN</sequence>
<dbReference type="EMBL" id="SZPU01000115">
    <property type="protein sequence ID" value="TKI53423.1"/>
    <property type="molecule type" value="Genomic_DNA"/>
</dbReference>
<dbReference type="NCBIfam" id="TIGR01741">
    <property type="entry name" value="staph_tand_hypo"/>
    <property type="match status" value="1"/>
</dbReference>
<dbReference type="AlphaFoldDB" id="A0A4V5TID1"/>
<keyword evidence="2" id="KW-1185">Reference proteome</keyword>
<name>A0A4V5TID1_9BACI</name>
<evidence type="ECO:0000313" key="1">
    <source>
        <dbReference type="EMBL" id="TKI53423.1"/>
    </source>
</evidence>
<organism evidence="1 2">
    <name type="scientific">Lysinibacillus mangiferihumi</name>
    <dbReference type="NCBI Taxonomy" id="1130819"/>
    <lineage>
        <taxon>Bacteria</taxon>
        <taxon>Bacillati</taxon>
        <taxon>Bacillota</taxon>
        <taxon>Bacilli</taxon>
        <taxon>Bacillales</taxon>
        <taxon>Bacillaceae</taxon>
        <taxon>Lysinibacillus</taxon>
    </lineage>
</organism>
<dbReference type="SUPFAM" id="SSF160424">
    <property type="entry name" value="BH3703-like"/>
    <property type="match status" value="1"/>
</dbReference>
<dbReference type="InterPro" id="IPR036170">
    <property type="entry name" value="YezG-like_sf"/>
</dbReference>
<proteinExistence type="predicted"/>
<reference evidence="1 2" key="1">
    <citation type="submission" date="2019-04" db="EMBL/GenBank/DDBJ databases">
        <title>Lysinibacillus genome sequencing.</title>
        <authorList>
            <person name="Dunlap C."/>
        </authorList>
    </citation>
    <scope>NUCLEOTIDE SEQUENCE [LARGE SCALE GENOMIC DNA]</scope>
    <source>
        <strain evidence="1 2">CCTCC AB 2010389</strain>
    </source>
</reference>
<evidence type="ECO:0000313" key="2">
    <source>
        <dbReference type="Proteomes" id="UP000308744"/>
    </source>
</evidence>
<protein>
    <submittedName>
        <fullName evidence="1">DUF600 family protein</fullName>
    </submittedName>
</protein>
<accession>A0A4V5TID1</accession>
<dbReference type="Gene3D" id="3.30.500.20">
    <property type="entry name" value="BH3703-like domains"/>
    <property type="match status" value="1"/>
</dbReference>
<dbReference type="Proteomes" id="UP000308744">
    <property type="component" value="Unassembled WGS sequence"/>
</dbReference>
<gene>
    <name evidence="1" type="ORF">FC756_24070</name>
</gene>
<dbReference type="Pfam" id="PF04634">
    <property type="entry name" value="YezG-like"/>
    <property type="match status" value="1"/>
</dbReference>